<protein>
    <submittedName>
        <fullName evidence="1">Uncharacterized protein</fullName>
    </submittedName>
</protein>
<sequence>MRIREGARSLAEDFNSVQRNASELKGRIVDRPDVKAFTNFIVGNELIDLPLAKR</sequence>
<evidence type="ECO:0000313" key="1">
    <source>
        <dbReference type="EMBL" id="GKU97815.1"/>
    </source>
</evidence>
<accession>A0AAV5IFB6</accession>
<comment type="caution">
    <text evidence="1">The sequence shown here is derived from an EMBL/GenBank/DDBJ whole genome shotgun (WGS) entry which is preliminary data.</text>
</comment>
<evidence type="ECO:0000313" key="2">
    <source>
        <dbReference type="Proteomes" id="UP001054252"/>
    </source>
</evidence>
<organism evidence="1 2">
    <name type="scientific">Rubroshorea leprosula</name>
    <dbReference type="NCBI Taxonomy" id="152421"/>
    <lineage>
        <taxon>Eukaryota</taxon>
        <taxon>Viridiplantae</taxon>
        <taxon>Streptophyta</taxon>
        <taxon>Embryophyta</taxon>
        <taxon>Tracheophyta</taxon>
        <taxon>Spermatophyta</taxon>
        <taxon>Magnoliopsida</taxon>
        <taxon>eudicotyledons</taxon>
        <taxon>Gunneridae</taxon>
        <taxon>Pentapetalae</taxon>
        <taxon>rosids</taxon>
        <taxon>malvids</taxon>
        <taxon>Malvales</taxon>
        <taxon>Dipterocarpaceae</taxon>
        <taxon>Rubroshorea</taxon>
    </lineage>
</organism>
<name>A0AAV5IFB6_9ROSI</name>
<dbReference type="Proteomes" id="UP001054252">
    <property type="component" value="Unassembled WGS sequence"/>
</dbReference>
<dbReference type="EMBL" id="BPVZ01000012">
    <property type="protein sequence ID" value="GKU97815.1"/>
    <property type="molecule type" value="Genomic_DNA"/>
</dbReference>
<dbReference type="AlphaFoldDB" id="A0AAV5IFB6"/>
<reference evidence="1 2" key="1">
    <citation type="journal article" date="2021" name="Commun. Biol.">
        <title>The genome of Shorea leprosula (Dipterocarpaceae) highlights the ecological relevance of drought in aseasonal tropical rainforests.</title>
        <authorList>
            <person name="Ng K.K.S."/>
            <person name="Kobayashi M.J."/>
            <person name="Fawcett J.A."/>
            <person name="Hatakeyama M."/>
            <person name="Paape T."/>
            <person name="Ng C.H."/>
            <person name="Ang C.C."/>
            <person name="Tnah L.H."/>
            <person name="Lee C.T."/>
            <person name="Nishiyama T."/>
            <person name="Sese J."/>
            <person name="O'Brien M.J."/>
            <person name="Copetti D."/>
            <person name="Mohd Noor M.I."/>
            <person name="Ong R.C."/>
            <person name="Putra M."/>
            <person name="Sireger I.Z."/>
            <person name="Indrioko S."/>
            <person name="Kosugi Y."/>
            <person name="Izuno A."/>
            <person name="Isagi Y."/>
            <person name="Lee S.L."/>
            <person name="Shimizu K.K."/>
        </authorList>
    </citation>
    <scope>NUCLEOTIDE SEQUENCE [LARGE SCALE GENOMIC DNA]</scope>
    <source>
        <strain evidence="1">214</strain>
    </source>
</reference>
<keyword evidence="2" id="KW-1185">Reference proteome</keyword>
<gene>
    <name evidence="1" type="ORF">SLEP1_g10900</name>
</gene>
<proteinExistence type="predicted"/>